<sequence length="421" mass="47655">MQTPTGKAIDLYPYQWQALTSQRRFITLLGGTGGGKTWFVPLWLADRIASTATGDDSTHGDAYLALGPTSAMVRDTLVPAFRAHYEGTALEGEYKAQADTYTLPNGAIIYLRSADKPLRIESLHFKALAVDEPSQMKAMIWPVLQARSGFYQAQILFSGYPTNMGWYYHDIYLPWKNGDPDHEVIQFRSTDNPAYPREEYERAKRTLPDWLFEMRYEGKFRKPSGLVYPQFGEQLYVEPFEIPGDWPTYGVLDPGVFFGGLFAAWNEGTYYLYSDYYSETVQPARVHAEHLKARQRGQWQGWLYDPARITDVTDLAEHGIAPLAPANNPVLPGVATVTEFIRSGRLKVLRGRCPNLVDQMEKYSFPTDSLTGDIAKENPIKKDDHLPDCLRYLLHTLEGAAAPEKQTARVVYADDQPISPY</sequence>
<proteinExistence type="predicted"/>
<dbReference type="EMBL" id="MT143888">
    <property type="protein sequence ID" value="QJA43550.1"/>
    <property type="molecule type" value="Genomic_DNA"/>
</dbReference>
<dbReference type="InterPro" id="IPR027417">
    <property type="entry name" value="P-loop_NTPase"/>
</dbReference>
<organism evidence="1">
    <name type="scientific">viral metagenome</name>
    <dbReference type="NCBI Taxonomy" id="1070528"/>
    <lineage>
        <taxon>unclassified sequences</taxon>
        <taxon>metagenomes</taxon>
        <taxon>organismal metagenomes</taxon>
    </lineage>
</organism>
<dbReference type="AlphaFoldDB" id="A0A6H1Z8M3"/>
<dbReference type="EMBL" id="MT143698">
    <property type="protein sequence ID" value="QJB00649.1"/>
    <property type="molecule type" value="Genomic_DNA"/>
</dbReference>
<dbReference type="Gene3D" id="3.30.420.280">
    <property type="match status" value="1"/>
</dbReference>
<dbReference type="Gene3D" id="3.40.50.300">
    <property type="entry name" value="P-loop containing nucleotide triphosphate hydrolases"/>
    <property type="match status" value="1"/>
</dbReference>
<protein>
    <submittedName>
        <fullName evidence="1">Putative terminase</fullName>
    </submittedName>
</protein>
<gene>
    <name evidence="2" type="ORF">MM171A00328_0014</name>
    <name evidence="1" type="ORF">MM171B00216_0050</name>
</gene>
<evidence type="ECO:0000313" key="2">
    <source>
        <dbReference type="EMBL" id="QJB00649.1"/>
    </source>
</evidence>
<accession>A0A6H1Z8M3</accession>
<reference evidence="1" key="1">
    <citation type="submission" date="2020-03" db="EMBL/GenBank/DDBJ databases">
        <title>The deep terrestrial virosphere.</title>
        <authorList>
            <person name="Holmfeldt K."/>
            <person name="Nilsson E."/>
            <person name="Simone D."/>
            <person name="Lopez-Fernandez M."/>
            <person name="Wu X."/>
            <person name="de Brujin I."/>
            <person name="Lundin D."/>
            <person name="Andersson A."/>
            <person name="Bertilsson S."/>
            <person name="Dopson M."/>
        </authorList>
    </citation>
    <scope>NUCLEOTIDE SEQUENCE</scope>
    <source>
        <strain evidence="2">MM171A00328</strain>
        <strain evidence="1">MM171B00216</strain>
    </source>
</reference>
<name>A0A6H1Z8M3_9ZZZZ</name>
<evidence type="ECO:0000313" key="1">
    <source>
        <dbReference type="EMBL" id="QJA43550.1"/>
    </source>
</evidence>